<evidence type="ECO:0000256" key="7">
    <source>
        <dbReference type="ARBA" id="ARBA00023306"/>
    </source>
</evidence>
<keyword evidence="4" id="KW-0812">Transmembrane</keyword>
<dbReference type="InterPro" id="IPR050487">
    <property type="entry name" value="FtsQ_DivIB"/>
</dbReference>
<keyword evidence="6" id="KW-0472">Membrane</keyword>
<keyword evidence="3 9" id="KW-0132">Cell division</keyword>
<evidence type="ECO:0000256" key="5">
    <source>
        <dbReference type="ARBA" id="ARBA00022989"/>
    </source>
</evidence>
<keyword evidence="7" id="KW-0131">Cell cycle</keyword>
<dbReference type="RefSeq" id="WP_397080473.1">
    <property type="nucleotide sequence ID" value="NZ_JBITGY010000002.1"/>
</dbReference>
<dbReference type="PANTHER" id="PTHR37820">
    <property type="entry name" value="CELL DIVISION PROTEIN DIVIB"/>
    <property type="match status" value="1"/>
</dbReference>
<gene>
    <name evidence="9" type="ORF">ACIBG2_09255</name>
</gene>
<feature type="domain" description="POTRA" evidence="8">
    <location>
        <begin position="29"/>
        <end position="97"/>
    </location>
</feature>
<dbReference type="Proteomes" id="UP001612741">
    <property type="component" value="Unassembled WGS sequence"/>
</dbReference>
<evidence type="ECO:0000256" key="6">
    <source>
        <dbReference type="ARBA" id="ARBA00023136"/>
    </source>
</evidence>
<evidence type="ECO:0000256" key="2">
    <source>
        <dbReference type="ARBA" id="ARBA00022475"/>
    </source>
</evidence>
<organism evidence="9 10">
    <name type="scientific">Nonomuraea typhae</name>
    <dbReference type="NCBI Taxonomy" id="2603600"/>
    <lineage>
        <taxon>Bacteria</taxon>
        <taxon>Bacillati</taxon>
        <taxon>Actinomycetota</taxon>
        <taxon>Actinomycetes</taxon>
        <taxon>Streptosporangiales</taxon>
        <taxon>Streptosporangiaceae</taxon>
        <taxon>Nonomuraea</taxon>
    </lineage>
</organism>
<dbReference type="EMBL" id="JBITGY010000002">
    <property type="protein sequence ID" value="MFI6497560.1"/>
    <property type="molecule type" value="Genomic_DNA"/>
</dbReference>
<evidence type="ECO:0000313" key="10">
    <source>
        <dbReference type="Proteomes" id="UP001612741"/>
    </source>
</evidence>
<dbReference type="PROSITE" id="PS51779">
    <property type="entry name" value="POTRA"/>
    <property type="match status" value="1"/>
</dbReference>
<proteinExistence type="predicted"/>
<keyword evidence="10" id="KW-1185">Reference proteome</keyword>
<evidence type="ECO:0000259" key="8">
    <source>
        <dbReference type="PROSITE" id="PS51779"/>
    </source>
</evidence>
<dbReference type="Gene3D" id="3.10.20.310">
    <property type="entry name" value="membrane protein fhac"/>
    <property type="match status" value="1"/>
</dbReference>
<comment type="caution">
    <text evidence="9">The sequence shown here is derived from an EMBL/GenBank/DDBJ whole genome shotgun (WGS) entry which is preliminary data.</text>
</comment>
<dbReference type="InterPro" id="IPR013685">
    <property type="entry name" value="POTRA_FtsQ_type"/>
</dbReference>
<keyword evidence="5" id="KW-1133">Transmembrane helix</keyword>
<evidence type="ECO:0000313" key="9">
    <source>
        <dbReference type="EMBL" id="MFI6497560.1"/>
    </source>
</evidence>
<dbReference type="GO" id="GO:0051301">
    <property type="term" value="P:cell division"/>
    <property type="evidence" value="ECO:0007669"/>
    <property type="project" value="UniProtKB-KW"/>
</dbReference>
<protein>
    <submittedName>
        <fullName evidence="9">Cell division protein FtsQ/DivIB</fullName>
    </submittedName>
</protein>
<reference evidence="9 10" key="1">
    <citation type="submission" date="2024-10" db="EMBL/GenBank/DDBJ databases">
        <title>The Natural Products Discovery Center: Release of the First 8490 Sequenced Strains for Exploring Actinobacteria Biosynthetic Diversity.</title>
        <authorList>
            <person name="Kalkreuter E."/>
            <person name="Kautsar S.A."/>
            <person name="Yang D."/>
            <person name="Bader C.D."/>
            <person name="Teijaro C.N."/>
            <person name="Fluegel L."/>
            <person name="Davis C.M."/>
            <person name="Simpson J.R."/>
            <person name="Lauterbach L."/>
            <person name="Steele A.D."/>
            <person name="Gui C."/>
            <person name="Meng S."/>
            <person name="Li G."/>
            <person name="Viehrig K."/>
            <person name="Ye F."/>
            <person name="Su P."/>
            <person name="Kiefer A.F."/>
            <person name="Nichols A."/>
            <person name="Cepeda A.J."/>
            <person name="Yan W."/>
            <person name="Fan B."/>
            <person name="Jiang Y."/>
            <person name="Adhikari A."/>
            <person name="Zheng C.-J."/>
            <person name="Schuster L."/>
            <person name="Cowan T.M."/>
            <person name="Smanski M.J."/>
            <person name="Chevrette M.G."/>
            <person name="De Carvalho L.P.S."/>
            <person name="Shen B."/>
        </authorList>
    </citation>
    <scope>NUCLEOTIDE SEQUENCE [LARGE SCALE GENOMIC DNA]</scope>
    <source>
        <strain evidence="9 10">NPDC050545</strain>
    </source>
</reference>
<evidence type="ECO:0000256" key="3">
    <source>
        <dbReference type="ARBA" id="ARBA00022618"/>
    </source>
</evidence>
<dbReference type="Pfam" id="PF03799">
    <property type="entry name" value="FtsQ_DivIB_C"/>
    <property type="match status" value="1"/>
</dbReference>
<dbReference type="Pfam" id="PF08478">
    <property type="entry name" value="POTRA_1"/>
    <property type="match status" value="1"/>
</dbReference>
<dbReference type="InterPro" id="IPR005548">
    <property type="entry name" value="Cell_div_FtsQ/DivIB_C"/>
</dbReference>
<keyword evidence="2" id="KW-1003">Cell membrane</keyword>
<name>A0ABW7YNQ8_9ACTN</name>
<dbReference type="PANTHER" id="PTHR37820:SF1">
    <property type="entry name" value="CELL DIVISION PROTEIN FTSQ"/>
    <property type="match status" value="1"/>
</dbReference>
<comment type="subcellular location">
    <subcellularLocation>
        <location evidence="1">Membrane</location>
    </subcellularLocation>
</comment>
<evidence type="ECO:0000256" key="4">
    <source>
        <dbReference type="ARBA" id="ARBA00022692"/>
    </source>
</evidence>
<dbReference type="InterPro" id="IPR034746">
    <property type="entry name" value="POTRA"/>
</dbReference>
<accession>A0ABW7YNQ8</accession>
<evidence type="ECO:0000256" key="1">
    <source>
        <dbReference type="ARBA" id="ARBA00004370"/>
    </source>
</evidence>
<sequence>MRARTAFIGLLTAAVVGTAAWLVFYSPVLGVRNVEIVGNLTVSADRIRQQAAIAALHPMATVDLAAVEHRILGIRQLATAKASREWPATLKIAVSERAPVAVVPVDGGKAALVDKHGVVIEIRAVAPPSLPVLQLGRMNPSDPVMLAVLKVVSGLPESLAGKVKTVHAGSAEGISFGLNDGRTVVWGGSDRGEEKARVLVSLLSRKADVYDISSPDVVTLK</sequence>